<gene>
    <name evidence="1" type="ORF">AVE30378_01214</name>
</gene>
<evidence type="ECO:0000313" key="2">
    <source>
        <dbReference type="Proteomes" id="UP000289465"/>
    </source>
</evidence>
<evidence type="ECO:0000313" key="1">
    <source>
        <dbReference type="EMBL" id="SSW64779.1"/>
    </source>
</evidence>
<evidence type="ECO:0008006" key="3">
    <source>
        <dbReference type="Google" id="ProtNLM"/>
    </source>
</evidence>
<proteinExistence type="predicted"/>
<organism evidence="1 2">
    <name type="scientific">Achromobacter veterisilvae</name>
    <dbReference type="NCBI Taxonomy" id="2069367"/>
    <lineage>
        <taxon>Bacteria</taxon>
        <taxon>Pseudomonadati</taxon>
        <taxon>Pseudomonadota</taxon>
        <taxon>Betaproteobacteria</taxon>
        <taxon>Burkholderiales</taxon>
        <taxon>Alcaligenaceae</taxon>
        <taxon>Achromobacter</taxon>
    </lineage>
</organism>
<dbReference type="EMBL" id="UFQC01000005">
    <property type="protein sequence ID" value="SSW64779.1"/>
    <property type="molecule type" value="Genomic_DNA"/>
</dbReference>
<accession>A0A446CA44</accession>
<reference evidence="1 2" key="1">
    <citation type="submission" date="2018-07" db="EMBL/GenBank/DDBJ databases">
        <authorList>
            <person name="Peeters C."/>
        </authorList>
    </citation>
    <scope>NUCLEOTIDE SEQUENCE [LARGE SCALE GENOMIC DNA]</scope>
    <source>
        <strain evidence="1 2">LMG 30378</strain>
    </source>
</reference>
<dbReference type="Proteomes" id="UP000289465">
    <property type="component" value="Unassembled WGS sequence"/>
</dbReference>
<dbReference type="AlphaFoldDB" id="A0A446CA44"/>
<protein>
    <recommendedName>
        <fullName evidence="3">Flavodoxin-like domain-containing protein</fullName>
    </recommendedName>
</protein>
<dbReference type="OrthoDB" id="9806505at2"/>
<dbReference type="RefSeq" id="WP_129239872.1">
    <property type="nucleotide sequence ID" value="NZ_UFQC01000005.1"/>
</dbReference>
<name>A0A446CA44_9BURK</name>
<dbReference type="InterPro" id="IPR029039">
    <property type="entry name" value="Flavoprotein-like_sf"/>
</dbReference>
<dbReference type="Gene3D" id="3.40.50.360">
    <property type="match status" value="1"/>
</dbReference>
<sequence length="173" mass="18851">MDRIGIVFYSRTGTARVAAERLASLSGWPVHEVRDAVPRFGLGGDARCVVDSLLKRSPDFRYDGPALDELDHVVLIAPVWLRSLAAPMRAFLKTQGRLIKAYSAICVMSGYGGFRAIDDIATLAGSKPRSILLLKQYDVLAEECDASLCRFKEQTLAAAGRAGWDDPVLPAID</sequence>
<dbReference type="SUPFAM" id="SSF52218">
    <property type="entry name" value="Flavoproteins"/>
    <property type="match status" value="1"/>
</dbReference>